<reference evidence="1 2" key="1">
    <citation type="submission" date="2019-09" db="EMBL/GenBank/DDBJ databases">
        <title>Distinct polysaccharide growth profiles of human intestinal Prevotella copri isolates.</title>
        <authorList>
            <person name="Fehlner-Peach H."/>
            <person name="Magnabosco C."/>
            <person name="Raghavan V."/>
            <person name="Scher J.U."/>
            <person name="Tett A."/>
            <person name="Cox L.M."/>
            <person name="Gottsegen C."/>
            <person name="Watters A."/>
            <person name="Wiltshire- Gordon J.D."/>
            <person name="Segata N."/>
            <person name="Bonneau R."/>
            <person name="Littman D.R."/>
        </authorList>
    </citation>
    <scope>NUCLEOTIDE SEQUENCE [LARGE SCALE GENOMIC DNA]</scope>
    <source>
        <strain evidence="2">iAA917</strain>
    </source>
</reference>
<evidence type="ECO:0000313" key="1">
    <source>
        <dbReference type="EMBL" id="MQP14617.1"/>
    </source>
</evidence>
<comment type="caution">
    <text evidence="1">The sequence shown here is derived from an EMBL/GenBank/DDBJ whole genome shotgun (WGS) entry which is preliminary data.</text>
</comment>
<dbReference type="AlphaFoldDB" id="A0A6G1VM92"/>
<accession>A0A6G1VM92</accession>
<dbReference type="Proteomes" id="UP000477980">
    <property type="component" value="Unassembled WGS sequence"/>
</dbReference>
<organism evidence="1 2">
    <name type="scientific">Segatella copri</name>
    <dbReference type="NCBI Taxonomy" id="165179"/>
    <lineage>
        <taxon>Bacteria</taxon>
        <taxon>Pseudomonadati</taxon>
        <taxon>Bacteroidota</taxon>
        <taxon>Bacteroidia</taxon>
        <taxon>Bacteroidales</taxon>
        <taxon>Prevotellaceae</taxon>
        <taxon>Segatella</taxon>
    </lineage>
</organism>
<name>A0A6G1VM92_9BACT</name>
<gene>
    <name evidence="1" type="ORF">F7D25_09405</name>
</gene>
<sequence>MFHFFRLLNFRLWFKYGLKAQKLLAQGNTLGIIAICEAPCKGKSFVNCLIFESFCPYRATGLRP</sequence>
<protein>
    <submittedName>
        <fullName evidence="1">Uncharacterized protein</fullName>
    </submittedName>
</protein>
<dbReference type="EMBL" id="VZAH01000090">
    <property type="protein sequence ID" value="MQP14617.1"/>
    <property type="molecule type" value="Genomic_DNA"/>
</dbReference>
<proteinExistence type="predicted"/>
<evidence type="ECO:0000313" key="2">
    <source>
        <dbReference type="Proteomes" id="UP000477980"/>
    </source>
</evidence>